<evidence type="ECO:0000256" key="2">
    <source>
        <dbReference type="ARBA" id="ARBA00022448"/>
    </source>
</evidence>
<dbReference type="InterPro" id="IPR022324">
    <property type="entry name" value="Bacilysin_exporter_BacE_put"/>
</dbReference>
<organism evidence="9 10">
    <name type="scientific">Macrococcus lamae</name>
    <dbReference type="NCBI Taxonomy" id="198484"/>
    <lineage>
        <taxon>Bacteria</taxon>
        <taxon>Bacillati</taxon>
        <taxon>Bacillota</taxon>
        <taxon>Bacilli</taxon>
        <taxon>Bacillales</taxon>
        <taxon>Staphylococcaceae</taxon>
        <taxon>Macrococcus</taxon>
    </lineage>
</organism>
<keyword evidence="2" id="KW-0813">Transport</keyword>
<dbReference type="Proteomes" id="UP000294802">
    <property type="component" value="Unassembled WGS sequence"/>
</dbReference>
<feature type="transmembrane region" description="Helical" evidence="7">
    <location>
        <begin position="159"/>
        <end position="182"/>
    </location>
</feature>
<dbReference type="Pfam" id="PF07690">
    <property type="entry name" value="MFS_1"/>
    <property type="match status" value="1"/>
</dbReference>
<reference evidence="9 10" key="1">
    <citation type="submission" date="2019-01" db="EMBL/GenBank/DDBJ databases">
        <title>Draft genome sequences of the type strains of six Macrococcus species.</title>
        <authorList>
            <person name="Mazhar S."/>
            <person name="Altermann E."/>
            <person name="Hill C."/>
            <person name="Mcauliffe O."/>
        </authorList>
    </citation>
    <scope>NUCLEOTIDE SEQUENCE [LARGE SCALE GENOMIC DNA]</scope>
    <source>
        <strain evidence="9 10">CCM4815</strain>
    </source>
</reference>
<evidence type="ECO:0000256" key="5">
    <source>
        <dbReference type="ARBA" id="ARBA00022989"/>
    </source>
</evidence>
<evidence type="ECO:0000256" key="1">
    <source>
        <dbReference type="ARBA" id="ARBA00004651"/>
    </source>
</evidence>
<keyword evidence="10" id="KW-1185">Reference proteome</keyword>
<evidence type="ECO:0000256" key="3">
    <source>
        <dbReference type="ARBA" id="ARBA00022475"/>
    </source>
</evidence>
<dbReference type="AlphaFoldDB" id="A0A4R6BT49"/>
<keyword evidence="3" id="KW-1003">Cell membrane</keyword>
<dbReference type="GO" id="GO:0022857">
    <property type="term" value="F:transmembrane transporter activity"/>
    <property type="evidence" value="ECO:0007669"/>
    <property type="project" value="InterPro"/>
</dbReference>
<protein>
    <submittedName>
        <fullName evidence="9">MFS transporter</fullName>
    </submittedName>
</protein>
<dbReference type="InterPro" id="IPR036259">
    <property type="entry name" value="MFS_trans_sf"/>
</dbReference>
<evidence type="ECO:0000313" key="9">
    <source>
        <dbReference type="EMBL" id="TDM07682.1"/>
    </source>
</evidence>
<evidence type="ECO:0000313" key="10">
    <source>
        <dbReference type="Proteomes" id="UP000294802"/>
    </source>
</evidence>
<dbReference type="InterPro" id="IPR050171">
    <property type="entry name" value="MFS_Transporters"/>
</dbReference>
<gene>
    <name evidence="9" type="ORF">ERX29_08040</name>
</gene>
<comment type="caution">
    <text evidence="9">The sequence shown here is derived from an EMBL/GenBank/DDBJ whole genome shotgun (WGS) entry which is preliminary data.</text>
</comment>
<accession>A0A4R6BT49</accession>
<dbReference type="SUPFAM" id="SSF103473">
    <property type="entry name" value="MFS general substrate transporter"/>
    <property type="match status" value="1"/>
</dbReference>
<feature type="transmembrane region" description="Helical" evidence="7">
    <location>
        <begin position="131"/>
        <end position="153"/>
    </location>
</feature>
<feature type="transmembrane region" description="Helical" evidence="7">
    <location>
        <begin position="203"/>
        <end position="224"/>
    </location>
</feature>
<dbReference type="PRINTS" id="PR01988">
    <property type="entry name" value="EXPORTERBACE"/>
</dbReference>
<dbReference type="PANTHER" id="PTHR23517:SF10">
    <property type="entry name" value="MAJOR FACILITATOR SUPERFAMILY (MFS) PROFILE DOMAIN-CONTAINING PROTEIN"/>
    <property type="match status" value="1"/>
</dbReference>
<proteinExistence type="predicted"/>
<dbReference type="Gene3D" id="1.20.1250.20">
    <property type="entry name" value="MFS general substrate transporter like domains"/>
    <property type="match status" value="2"/>
</dbReference>
<name>A0A4R6BT49_9STAP</name>
<sequence>MFMPRIIWLLIIGMAVNVTGASFIWPLNTIYIHDELGRSLSTAGFVLMLNSGASVAGNLIGGSLFDKIGGYLSTLTGIVIALLSLIGMTFLHGWPWYAVWLIVLGFGSGMIFPSIYAMAGAAWPEGGRKTFNAIYLAQNIGVAIGAAAGGFVADLKFEYIFVANLILYVIFFFIAALGYRGVHGGATGGNQLKNVGEVKDKTKFNALLLICVMYCLCWIGYVQWQTTISSYTQDIGISLKQYSFLWALNGMLIIIGQPLINPVINRMAGKIKQQIAVGLAIFIVSYILTSFAETFTMFIIGMVILTIGEMFVWPAVPTIANQLAPEGRLGVYQGIVNSTATLGRAIGPLFGGVIVDLYNMQIMFYAMIVLLVVSFFFLKIYDRRLVED</sequence>
<feature type="transmembrane region" description="Helical" evidence="7">
    <location>
        <begin position="7"/>
        <end position="27"/>
    </location>
</feature>
<comment type="subcellular location">
    <subcellularLocation>
        <location evidence="1">Cell membrane</location>
        <topology evidence="1">Multi-pass membrane protein</topology>
    </subcellularLocation>
</comment>
<evidence type="ECO:0000256" key="4">
    <source>
        <dbReference type="ARBA" id="ARBA00022692"/>
    </source>
</evidence>
<dbReference type="EMBL" id="SCWB01000013">
    <property type="protein sequence ID" value="TDM07682.1"/>
    <property type="molecule type" value="Genomic_DNA"/>
</dbReference>
<dbReference type="PROSITE" id="PS50850">
    <property type="entry name" value="MFS"/>
    <property type="match status" value="1"/>
</dbReference>
<keyword evidence="4 7" id="KW-0812">Transmembrane</keyword>
<dbReference type="InterPro" id="IPR020846">
    <property type="entry name" value="MFS_dom"/>
</dbReference>
<feature type="transmembrane region" description="Helical" evidence="7">
    <location>
        <begin position="276"/>
        <end position="307"/>
    </location>
</feature>
<evidence type="ECO:0000259" key="8">
    <source>
        <dbReference type="PROSITE" id="PS50850"/>
    </source>
</evidence>
<feature type="transmembrane region" description="Helical" evidence="7">
    <location>
        <begin position="362"/>
        <end position="381"/>
    </location>
</feature>
<feature type="transmembrane region" description="Helical" evidence="7">
    <location>
        <begin position="39"/>
        <end position="61"/>
    </location>
</feature>
<keyword evidence="6 7" id="KW-0472">Membrane</keyword>
<dbReference type="GO" id="GO:0005886">
    <property type="term" value="C:plasma membrane"/>
    <property type="evidence" value="ECO:0007669"/>
    <property type="project" value="UniProtKB-SubCell"/>
</dbReference>
<keyword evidence="5 7" id="KW-1133">Transmembrane helix</keyword>
<dbReference type="OrthoDB" id="3268460at2"/>
<feature type="transmembrane region" description="Helical" evidence="7">
    <location>
        <begin position="244"/>
        <end position="264"/>
    </location>
</feature>
<dbReference type="PANTHER" id="PTHR23517">
    <property type="entry name" value="RESISTANCE PROTEIN MDTM, PUTATIVE-RELATED-RELATED"/>
    <property type="match status" value="1"/>
</dbReference>
<feature type="domain" description="Major facilitator superfamily (MFS) profile" evidence="8">
    <location>
        <begin position="6"/>
        <end position="384"/>
    </location>
</feature>
<feature type="transmembrane region" description="Helical" evidence="7">
    <location>
        <begin position="68"/>
        <end position="91"/>
    </location>
</feature>
<dbReference type="CDD" id="cd17329">
    <property type="entry name" value="MFS_MdtH_MDR_like"/>
    <property type="match status" value="1"/>
</dbReference>
<evidence type="ECO:0000256" key="6">
    <source>
        <dbReference type="ARBA" id="ARBA00023136"/>
    </source>
</evidence>
<dbReference type="RefSeq" id="WP_133444197.1">
    <property type="nucleotide sequence ID" value="NZ_SCWB01000013.1"/>
</dbReference>
<dbReference type="InterPro" id="IPR011701">
    <property type="entry name" value="MFS"/>
</dbReference>
<feature type="transmembrane region" description="Helical" evidence="7">
    <location>
        <begin position="97"/>
        <end position="119"/>
    </location>
</feature>
<evidence type="ECO:0000256" key="7">
    <source>
        <dbReference type="SAM" id="Phobius"/>
    </source>
</evidence>